<keyword evidence="7 11" id="KW-0012">Acyltransferase</keyword>
<keyword evidence="6 9" id="KW-0472">Membrane</keyword>
<comment type="subcellular location">
    <subcellularLocation>
        <location evidence="1">Cell membrane</location>
        <topology evidence="1">Multi-pass membrane protein</topology>
    </subcellularLocation>
</comment>
<evidence type="ECO:0000256" key="7">
    <source>
        <dbReference type="ARBA" id="ARBA00023315"/>
    </source>
</evidence>
<feature type="transmembrane region" description="Helical" evidence="9">
    <location>
        <begin position="249"/>
        <end position="270"/>
    </location>
</feature>
<dbReference type="Pfam" id="PF01757">
    <property type="entry name" value="Acyl_transf_3"/>
    <property type="match status" value="1"/>
</dbReference>
<dbReference type="PANTHER" id="PTHR23028:SF53">
    <property type="entry name" value="ACYL_TRANSF_3 DOMAIN-CONTAINING PROTEIN"/>
    <property type="match status" value="1"/>
</dbReference>
<dbReference type="InterPro" id="IPR036514">
    <property type="entry name" value="SGNH_hydro_sf"/>
</dbReference>
<feature type="transmembrane region" description="Helical" evidence="9">
    <location>
        <begin position="276"/>
        <end position="299"/>
    </location>
</feature>
<feature type="transmembrane region" description="Helical" evidence="9">
    <location>
        <begin position="311"/>
        <end position="333"/>
    </location>
</feature>
<evidence type="ECO:0000313" key="12">
    <source>
        <dbReference type="Proteomes" id="UP001597212"/>
    </source>
</evidence>
<feature type="transmembrane region" description="Helical" evidence="9">
    <location>
        <begin position="373"/>
        <end position="393"/>
    </location>
</feature>
<dbReference type="EC" id="2.3.1.-" evidence="11"/>
<dbReference type="Proteomes" id="UP001597212">
    <property type="component" value="Unassembled WGS sequence"/>
</dbReference>
<evidence type="ECO:0000256" key="4">
    <source>
        <dbReference type="ARBA" id="ARBA00022692"/>
    </source>
</evidence>
<keyword evidence="5 9" id="KW-1133">Transmembrane helix</keyword>
<evidence type="ECO:0000256" key="9">
    <source>
        <dbReference type="SAM" id="Phobius"/>
    </source>
</evidence>
<dbReference type="InterPro" id="IPR050879">
    <property type="entry name" value="Acyltransferase_3"/>
</dbReference>
<sequence length="645" mass="70065">MANTMQHQHIKWFGLIRILGLLMILGYHFFKVAYPGGFIGVDLFFVFSGFLITSLMIDEFSKTQRFDLLGFLRRRFYRIVPAVIMMILIVVPFTLLVSPDVITGLSKQIEATLGFVTNWYELATGGSYETNFIPHLFVHTWFLGVEMQFYLVWGLVVWGVSQLLKNPEVPMHERRARFRGILFALALLLSAGSLALMWRQSQGLKDFTPVYFSSLTHAFPLFFGALLATLTGVAVVPKWFRRAASRTQAWLPILVLILAAGTTVWLGTWVRFDAAFTYPAGLVAATGLAMVMIIAARLLHEATPNTEEPKFAVALAGLSYGIYLYHWPFFVIFSRLFDPALAIAATLVLSVAFAALSVYLVEPLIAGKLKTSHPKLLGTAAALIAAVLAAVSVRQVQAAPALSQLETTLWTEGVQQDLAQYDRIAPEIVAAHSPKQTAAADRVAQAKQAAAQSAKTDPHGYQAQNRQSTAAEHNIPAGVSVIGDSVTLGTASYLTAHVANAVVDAEGDRTMNQAVTLVKQQQAAGTLREFVVVACGTNSLDDYAAVLQQLLDTIAPGHKLVLVTPFNGKAQPDWNSSKLTGLEHALPAAHHWVTLADWAAAAAAHPEVFKGTDGVHFGGHQDGNVLFAQTINDALVAAAKKPAKK</sequence>
<dbReference type="GO" id="GO:0016746">
    <property type="term" value="F:acyltransferase activity"/>
    <property type="evidence" value="ECO:0007669"/>
    <property type="project" value="UniProtKB-KW"/>
</dbReference>
<comment type="caution">
    <text evidence="11">The sequence shown here is derived from an EMBL/GenBank/DDBJ whole genome shotgun (WGS) entry which is preliminary data.</text>
</comment>
<feature type="region of interest" description="Disordered" evidence="8">
    <location>
        <begin position="447"/>
        <end position="470"/>
    </location>
</feature>
<evidence type="ECO:0000313" key="11">
    <source>
        <dbReference type="EMBL" id="MFD1440361.1"/>
    </source>
</evidence>
<feature type="transmembrane region" description="Helical" evidence="9">
    <location>
        <begin position="36"/>
        <end position="55"/>
    </location>
</feature>
<evidence type="ECO:0000259" key="10">
    <source>
        <dbReference type="Pfam" id="PF01757"/>
    </source>
</evidence>
<dbReference type="InterPro" id="IPR002656">
    <property type="entry name" value="Acyl_transf_3_dom"/>
</dbReference>
<protein>
    <submittedName>
        <fullName evidence="11">Acyltransferase family protein</fullName>
        <ecNumber evidence="11">2.3.1.-</ecNumber>
    </submittedName>
</protein>
<evidence type="ECO:0000256" key="5">
    <source>
        <dbReference type="ARBA" id="ARBA00022989"/>
    </source>
</evidence>
<keyword evidence="3 11" id="KW-0808">Transferase</keyword>
<dbReference type="RefSeq" id="WP_225419399.1">
    <property type="nucleotide sequence ID" value="NZ_JBHTOK010000013.1"/>
</dbReference>
<evidence type="ECO:0000256" key="8">
    <source>
        <dbReference type="SAM" id="MobiDB-lite"/>
    </source>
</evidence>
<gene>
    <name evidence="11" type="ORF">ACFQ5K_03020</name>
</gene>
<dbReference type="Gene3D" id="3.40.50.1110">
    <property type="entry name" value="SGNH hydrolase"/>
    <property type="match status" value="1"/>
</dbReference>
<keyword evidence="2" id="KW-1003">Cell membrane</keyword>
<feature type="transmembrane region" description="Helical" evidence="9">
    <location>
        <begin position="181"/>
        <end position="198"/>
    </location>
</feature>
<dbReference type="SUPFAM" id="SSF52266">
    <property type="entry name" value="SGNH hydrolase"/>
    <property type="match status" value="1"/>
</dbReference>
<organism evidence="11 12">
    <name type="scientific">Lacticaseibacillus hegangensis</name>
    <dbReference type="NCBI Taxonomy" id="2486010"/>
    <lineage>
        <taxon>Bacteria</taxon>
        <taxon>Bacillati</taxon>
        <taxon>Bacillota</taxon>
        <taxon>Bacilli</taxon>
        <taxon>Lactobacillales</taxon>
        <taxon>Lactobacillaceae</taxon>
        <taxon>Lacticaseibacillus</taxon>
    </lineage>
</organism>
<feature type="transmembrane region" description="Helical" evidence="9">
    <location>
        <begin position="76"/>
        <end position="97"/>
    </location>
</feature>
<keyword evidence="12" id="KW-1185">Reference proteome</keyword>
<evidence type="ECO:0000256" key="2">
    <source>
        <dbReference type="ARBA" id="ARBA00022475"/>
    </source>
</evidence>
<feature type="transmembrane region" description="Helical" evidence="9">
    <location>
        <begin position="12"/>
        <end position="30"/>
    </location>
</feature>
<keyword evidence="4 9" id="KW-0812">Transmembrane</keyword>
<evidence type="ECO:0000256" key="1">
    <source>
        <dbReference type="ARBA" id="ARBA00004651"/>
    </source>
</evidence>
<feature type="transmembrane region" description="Helical" evidence="9">
    <location>
        <begin position="218"/>
        <end position="237"/>
    </location>
</feature>
<feature type="transmembrane region" description="Helical" evidence="9">
    <location>
        <begin position="339"/>
        <end position="361"/>
    </location>
</feature>
<reference evidence="12" key="1">
    <citation type="journal article" date="2019" name="Int. J. Syst. Evol. Microbiol.">
        <title>The Global Catalogue of Microorganisms (GCM) 10K type strain sequencing project: providing services to taxonomists for standard genome sequencing and annotation.</title>
        <authorList>
            <consortium name="The Broad Institute Genomics Platform"/>
            <consortium name="The Broad Institute Genome Sequencing Center for Infectious Disease"/>
            <person name="Wu L."/>
            <person name="Ma J."/>
        </authorList>
    </citation>
    <scope>NUCLEOTIDE SEQUENCE [LARGE SCALE GENOMIC DNA]</scope>
    <source>
        <strain evidence="12">CCM 8912</strain>
    </source>
</reference>
<dbReference type="PANTHER" id="PTHR23028">
    <property type="entry name" value="ACETYLTRANSFERASE"/>
    <property type="match status" value="1"/>
</dbReference>
<proteinExistence type="predicted"/>
<evidence type="ECO:0000256" key="6">
    <source>
        <dbReference type="ARBA" id="ARBA00023136"/>
    </source>
</evidence>
<name>A0ABW4CUX9_9LACO</name>
<dbReference type="EMBL" id="JBHTOK010000013">
    <property type="protein sequence ID" value="MFD1440361.1"/>
    <property type="molecule type" value="Genomic_DNA"/>
</dbReference>
<accession>A0ABW4CUX9</accession>
<feature type="transmembrane region" description="Helical" evidence="9">
    <location>
        <begin position="141"/>
        <end position="160"/>
    </location>
</feature>
<evidence type="ECO:0000256" key="3">
    <source>
        <dbReference type="ARBA" id="ARBA00022679"/>
    </source>
</evidence>
<feature type="domain" description="Acyltransferase 3" evidence="10">
    <location>
        <begin position="11"/>
        <end position="359"/>
    </location>
</feature>